<proteinExistence type="predicted"/>
<dbReference type="PANTHER" id="PTHR38045:SF1">
    <property type="entry name" value="HEPARINASE II_III-LIKE PROTEIN"/>
    <property type="match status" value="1"/>
</dbReference>
<organism evidence="3 4">
    <name type="scientific">Cyclobacterium amurskyense</name>
    <dbReference type="NCBI Taxonomy" id="320787"/>
    <lineage>
        <taxon>Bacteria</taxon>
        <taxon>Pseudomonadati</taxon>
        <taxon>Bacteroidota</taxon>
        <taxon>Cytophagia</taxon>
        <taxon>Cytophagales</taxon>
        <taxon>Cyclobacteriaceae</taxon>
        <taxon>Cyclobacterium</taxon>
    </lineage>
</organism>
<protein>
    <submittedName>
        <fullName evidence="3">Heparinase II/III family protein</fullName>
    </submittedName>
</protein>
<sequence length="621" mass="68892">MVTLRSELAYAQLSQNNANQSYQLNNPISVPYLKKNLQKAQPRLVLNQATEKRLREKLQTDPLIQHIYQAIKYNAASVLALDLITVDIPDNPRSQQNQLGISRDFLYRINMLGMVYFVEKNPDILQRLNEEVIAACNFPTWNPKHFLDVGEMSLAIALALDWTAGKLPKSTISLAKKSLIEKGIMPSWPENGETPRWVNGTNNWNQVCNAGMIAASIAIAEENPELAAKTIKRSIEGMNHALAAYAPDGAYPEGATYWGYGTMFSAVTAAMLESAFGTDFGIGDYPGFKESANFGLLTTAPSKLLYNYADSPDVPELYTDFTLSWFASKTGDRNYLNTKRFMQTPDEIGKISRLAGAGLVWTAQFEEKESGLVQSAWKGEGANPIVIFTGQGENKEGYYFGGKGGRGSISHGNMDAGSFIFELNGVRWVIDPGNQSYGVLSRAGFDLWNRCQECDRWKLLTKNNFGHSTISVDNKRHIVDGLATLVDFKGGEKPEATFDLTPTFAGQLKSAARKFIKDSPRSIVIEDQIETNDATKLITWQLMTQADIKLVDGGAVLTQDGKTLKLENLSHPDFNLSIVSLDPAPLQLDKQIENLKRIELRIPSWVLEENKGEIKVRLSGE</sequence>
<dbReference type="InterPro" id="IPR008929">
    <property type="entry name" value="Chondroitin_lyas"/>
</dbReference>
<dbReference type="KEGG" id="camu:CA2015_3840"/>
<dbReference type="STRING" id="320787.CA2015_3840"/>
<dbReference type="PANTHER" id="PTHR38045">
    <property type="entry name" value="CHROMOSOME 1, WHOLE GENOME SHOTGUN SEQUENCE"/>
    <property type="match status" value="1"/>
</dbReference>
<dbReference type="AlphaFoldDB" id="A0A0H4PJS6"/>
<evidence type="ECO:0000256" key="1">
    <source>
        <dbReference type="ARBA" id="ARBA00004196"/>
    </source>
</evidence>
<evidence type="ECO:0000313" key="3">
    <source>
        <dbReference type="EMBL" id="AKP53208.1"/>
    </source>
</evidence>
<keyword evidence="4" id="KW-1185">Reference proteome</keyword>
<evidence type="ECO:0000259" key="2">
    <source>
        <dbReference type="Pfam" id="PF07940"/>
    </source>
</evidence>
<dbReference type="SUPFAM" id="SSF48230">
    <property type="entry name" value="Chondroitin AC/alginate lyase"/>
    <property type="match status" value="1"/>
</dbReference>
<gene>
    <name evidence="3" type="ORF">CA2015_3840</name>
</gene>
<comment type="subcellular location">
    <subcellularLocation>
        <location evidence="1">Cell envelope</location>
    </subcellularLocation>
</comment>
<dbReference type="OrthoDB" id="175534at2"/>
<accession>A0A0H4PJS6</accession>
<dbReference type="Pfam" id="PF07940">
    <property type="entry name" value="Hepar_II_III_C"/>
    <property type="match status" value="1"/>
</dbReference>
<dbReference type="RefSeq" id="WP_048643332.1">
    <property type="nucleotide sequence ID" value="NZ_CP012040.1"/>
</dbReference>
<dbReference type="Proteomes" id="UP000036520">
    <property type="component" value="Chromosome"/>
</dbReference>
<name>A0A0H4PJS6_9BACT</name>
<evidence type="ECO:0000313" key="4">
    <source>
        <dbReference type="Proteomes" id="UP000036520"/>
    </source>
</evidence>
<dbReference type="Gene3D" id="1.50.10.100">
    <property type="entry name" value="Chondroitin AC/alginate lyase"/>
    <property type="match status" value="1"/>
</dbReference>
<dbReference type="EMBL" id="CP012040">
    <property type="protein sequence ID" value="AKP53208.1"/>
    <property type="molecule type" value="Genomic_DNA"/>
</dbReference>
<dbReference type="GO" id="GO:0030313">
    <property type="term" value="C:cell envelope"/>
    <property type="evidence" value="ECO:0007669"/>
    <property type="project" value="UniProtKB-SubCell"/>
</dbReference>
<dbReference type="Gene3D" id="2.70.98.70">
    <property type="match status" value="1"/>
</dbReference>
<dbReference type="GO" id="GO:0016829">
    <property type="term" value="F:lyase activity"/>
    <property type="evidence" value="ECO:0007669"/>
    <property type="project" value="InterPro"/>
</dbReference>
<reference evidence="3 4" key="1">
    <citation type="submission" date="2015-07" db="EMBL/GenBank/DDBJ databases">
        <authorList>
            <person name="Kim K.M."/>
        </authorList>
    </citation>
    <scope>NUCLEOTIDE SEQUENCE [LARGE SCALE GENOMIC DNA]</scope>
    <source>
        <strain evidence="3 4">KCTC 12363</strain>
    </source>
</reference>
<dbReference type="InterPro" id="IPR012480">
    <property type="entry name" value="Hepar_II_III_C"/>
</dbReference>
<feature type="domain" description="Heparinase II/III-like C-terminal" evidence="2">
    <location>
        <begin position="407"/>
        <end position="561"/>
    </location>
</feature>